<evidence type="ECO:0000259" key="6">
    <source>
        <dbReference type="PROSITE" id="PS51736"/>
    </source>
</evidence>
<evidence type="ECO:0000313" key="8">
    <source>
        <dbReference type="Proteomes" id="UP000198741"/>
    </source>
</evidence>
<evidence type="ECO:0000256" key="1">
    <source>
        <dbReference type="ARBA" id="ARBA00022908"/>
    </source>
</evidence>
<dbReference type="AlphaFoldDB" id="A0A1H0JY33"/>
<dbReference type="GO" id="GO:0003677">
    <property type="term" value="F:DNA binding"/>
    <property type="evidence" value="ECO:0007669"/>
    <property type="project" value="UniProtKB-KW"/>
</dbReference>
<evidence type="ECO:0000256" key="4">
    <source>
        <dbReference type="PIRSR" id="PIRSR606118-50"/>
    </source>
</evidence>
<feature type="domain" description="Resolvase/invertase-type recombinase catalytic" evidence="6">
    <location>
        <begin position="13"/>
        <end position="159"/>
    </location>
</feature>
<dbReference type="OrthoDB" id="128993at2"/>
<feature type="active site" description="O-(5'-phospho-DNA)-serine intermediate" evidence="4 5">
    <location>
        <position position="21"/>
    </location>
</feature>
<dbReference type="PANTHER" id="PTHR30461">
    <property type="entry name" value="DNA-INVERTASE FROM LAMBDOID PROPHAGE"/>
    <property type="match status" value="1"/>
</dbReference>
<dbReference type="InterPro" id="IPR006118">
    <property type="entry name" value="Recombinase_CS"/>
</dbReference>
<dbReference type="STRING" id="1090615.SAMN04515671_1091"/>
<sequence length="221" mass="23656">MATRRKSSRTRPLALVYVRVSTADQVEYGASLDAQRATLIAEAERRGWECEVVADEGVSAKNLDRPGLTGALNRLDAGDADVLMAIRLDRISRSVADFAGLVDRAGRKGWNLVLLSPALDLSDPAGRFTANVLASAAQYERELISMRTREVLAKKKADGVRLGRPTAVASAVVDRITTARAAGNSWPKIAAALNDDKVATPTGKGRWYPAGCRAIALAADR</sequence>
<dbReference type="Proteomes" id="UP000198741">
    <property type="component" value="Chromosome I"/>
</dbReference>
<dbReference type="GO" id="GO:0000150">
    <property type="term" value="F:DNA strand exchange activity"/>
    <property type="evidence" value="ECO:0007669"/>
    <property type="project" value="InterPro"/>
</dbReference>
<keyword evidence="3" id="KW-0233">DNA recombination</keyword>
<keyword evidence="1" id="KW-0229">DNA integration</keyword>
<dbReference type="RefSeq" id="WP_090474923.1">
    <property type="nucleotide sequence ID" value="NZ_LT629710.1"/>
</dbReference>
<name>A0A1H0JY33_9ACTN</name>
<evidence type="ECO:0000313" key="7">
    <source>
        <dbReference type="EMBL" id="SDO48567.1"/>
    </source>
</evidence>
<dbReference type="GO" id="GO:0015074">
    <property type="term" value="P:DNA integration"/>
    <property type="evidence" value="ECO:0007669"/>
    <property type="project" value="UniProtKB-KW"/>
</dbReference>
<organism evidence="7 8">
    <name type="scientific">Nakamurella panacisegetis</name>
    <dbReference type="NCBI Taxonomy" id="1090615"/>
    <lineage>
        <taxon>Bacteria</taxon>
        <taxon>Bacillati</taxon>
        <taxon>Actinomycetota</taxon>
        <taxon>Actinomycetes</taxon>
        <taxon>Nakamurellales</taxon>
        <taxon>Nakamurellaceae</taxon>
        <taxon>Nakamurella</taxon>
    </lineage>
</organism>
<dbReference type="InterPro" id="IPR006119">
    <property type="entry name" value="Resolv_N"/>
</dbReference>
<dbReference type="SUPFAM" id="SSF53041">
    <property type="entry name" value="Resolvase-like"/>
    <property type="match status" value="1"/>
</dbReference>
<evidence type="ECO:0000256" key="5">
    <source>
        <dbReference type="PROSITE-ProRule" id="PRU10137"/>
    </source>
</evidence>
<protein>
    <submittedName>
        <fullName evidence="7">Site-specific DNA recombinase</fullName>
    </submittedName>
</protein>
<accession>A0A1H0JY33</accession>
<dbReference type="CDD" id="cd00338">
    <property type="entry name" value="Ser_Recombinase"/>
    <property type="match status" value="1"/>
</dbReference>
<dbReference type="InterPro" id="IPR050639">
    <property type="entry name" value="SSR_resolvase"/>
</dbReference>
<evidence type="ECO:0000256" key="2">
    <source>
        <dbReference type="ARBA" id="ARBA00023125"/>
    </source>
</evidence>
<dbReference type="PROSITE" id="PS51736">
    <property type="entry name" value="RECOMBINASES_3"/>
    <property type="match status" value="1"/>
</dbReference>
<dbReference type="Gene3D" id="3.40.50.1390">
    <property type="entry name" value="Resolvase, N-terminal catalytic domain"/>
    <property type="match status" value="1"/>
</dbReference>
<dbReference type="InterPro" id="IPR036162">
    <property type="entry name" value="Resolvase-like_N_sf"/>
</dbReference>
<evidence type="ECO:0000256" key="3">
    <source>
        <dbReference type="ARBA" id="ARBA00023172"/>
    </source>
</evidence>
<keyword evidence="8" id="KW-1185">Reference proteome</keyword>
<keyword evidence="2" id="KW-0238">DNA-binding</keyword>
<dbReference type="PANTHER" id="PTHR30461:SF2">
    <property type="entry name" value="SERINE RECOMBINASE PINE-RELATED"/>
    <property type="match status" value="1"/>
</dbReference>
<proteinExistence type="predicted"/>
<dbReference type="SMART" id="SM00857">
    <property type="entry name" value="Resolvase"/>
    <property type="match status" value="1"/>
</dbReference>
<dbReference type="Pfam" id="PF00239">
    <property type="entry name" value="Resolvase"/>
    <property type="match status" value="1"/>
</dbReference>
<dbReference type="PROSITE" id="PS00397">
    <property type="entry name" value="RECOMBINASES_1"/>
    <property type="match status" value="1"/>
</dbReference>
<reference evidence="7 8" key="1">
    <citation type="submission" date="2016-10" db="EMBL/GenBank/DDBJ databases">
        <authorList>
            <person name="de Groot N.N."/>
        </authorList>
    </citation>
    <scope>NUCLEOTIDE SEQUENCE [LARGE SCALE GENOMIC DNA]</scope>
    <source>
        <strain evidence="8">P4-7,KCTC 19426,CECT 7604</strain>
    </source>
</reference>
<gene>
    <name evidence="7" type="ORF">SAMN04515671_1091</name>
</gene>
<dbReference type="EMBL" id="LT629710">
    <property type="protein sequence ID" value="SDO48567.1"/>
    <property type="molecule type" value="Genomic_DNA"/>
</dbReference>